<accession>A0ABX8U7Q4</accession>
<dbReference type="PANTHER" id="PTHR43566:SF2">
    <property type="entry name" value="DUF4143 DOMAIN-CONTAINING PROTEIN"/>
    <property type="match status" value="1"/>
</dbReference>
<dbReference type="Pfam" id="PF13635">
    <property type="entry name" value="DUF4143"/>
    <property type="match status" value="1"/>
</dbReference>
<organism evidence="3 4">
    <name type="scientific">Nonomuraea coxensis DSM 45129</name>
    <dbReference type="NCBI Taxonomy" id="1122611"/>
    <lineage>
        <taxon>Bacteria</taxon>
        <taxon>Bacillati</taxon>
        <taxon>Actinomycetota</taxon>
        <taxon>Actinomycetes</taxon>
        <taxon>Streptosporangiales</taxon>
        <taxon>Streptosporangiaceae</taxon>
        <taxon>Nonomuraea</taxon>
    </lineage>
</organism>
<dbReference type="InterPro" id="IPR027417">
    <property type="entry name" value="P-loop_NTPase"/>
</dbReference>
<reference evidence="3 4" key="1">
    <citation type="journal article" date="2021" name="ACS Chem. Biol.">
        <title>Genomic-Led Discovery of a Novel Glycopeptide Antibiotic by Nonomuraea coxensis DSM 45129.</title>
        <authorList>
            <person name="Yushchuk O."/>
            <person name="Vior N.M."/>
            <person name="Andreo-Vidal A."/>
            <person name="Berini F."/>
            <person name="Ruckert C."/>
            <person name="Busche T."/>
            <person name="Binda E."/>
            <person name="Kalinowski J."/>
            <person name="Truman A.W."/>
            <person name="Marinelli F."/>
        </authorList>
    </citation>
    <scope>NUCLEOTIDE SEQUENCE [LARGE SCALE GENOMIC DNA]</scope>
    <source>
        <strain evidence="3 4">DSM 45129</strain>
    </source>
</reference>
<dbReference type="EMBL" id="CP068985">
    <property type="protein sequence ID" value="QYC43759.1"/>
    <property type="molecule type" value="Genomic_DNA"/>
</dbReference>
<keyword evidence="4" id="KW-1185">Reference proteome</keyword>
<evidence type="ECO:0000259" key="1">
    <source>
        <dbReference type="Pfam" id="PF13173"/>
    </source>
</evidence>
<sequence>MMECMVTTPLGRLIHRHAEQRVEDALADTRVVLVNGARQSGKSTLVRRLARADGTEWRDLDDPLTLRAALSDPSGFVDFPEPMVIDEIQRAPELLLAIKSQVDADPRPGRYLLTGSSRLLALRGLPDTLPGRMETIELWPFAQGEIDGLPDAFIDAVFTHGPSIRHTSRLTRADYADRLVRGGYPEAVARTNPRRRQRFFDSYVGDLINRDVRQLSEIERTAELRALVRSLAARSGQLLVVQALGRDLGLPGTTTARFLALLEEVFLIKRVPAWSKNISSRAIHTPKVAFVDSGVAANLLGVDAHSLLRPGSAFGPLLEGFVLMELARQATWTDTLVDLYHYRTKDKVEVDAVLESRQGLVVGIEVKAASTVRPDDFKGLRHLAERVGPDFVAGLVLHTGTQTFSFGDRMLAVPVGALWETTA</sequence>
<evidence type="ECO:0000313" key="4">
    <source>
        <dbReference type="Proteomes" id="UP000824681"/>
    </source>
</evidence>
<evidence type="ECO:0000259" key="2">
    <source>
        <dbReference type="Pfam" id="PF13635"/>
    </source>
</evidence>
<gene>
    <name evidence="3" type="ORF">Nocox_30885</name>
</gene>
<feature type="domain" description="DUF4143" evidence="2">
    <location>
        <begin position="210"/>
        <end position="368"/>
    </location>
</feature>
<dbReference type="PANTHER" id="PTHR43566">
    <property type="entry name" value="CONSERVED PROTEIN"/>
    <property type="match status" value="1"/>
</dbReference>
<name>A0ABX8U7Q4_9ACTN</name>
<dbReference type="SUPFAM" id="SSF52540">
    <property type="entry name" value="P-loop containing nucleoside triphosphate hydrolases"/>
    <property type="match status" value="1"/>
</dbReference>
<protein>
    <recommendedName>
        <fullName evidence="5">ATP-binding protein</fullName>
    </recommendedName>
</protein>
<dbReference type="Pfam" id="PF13173">
    <property type="entry name" value="AAA_14"/>
    <property type="match status" value="1"/>
</dbReference>
<dbReference type="InterPro" id="IPR041682">
    <property type="entry name" value="AAA_14"/>
</dbReference>
<feature type="domain" description="AAA" evidence="1">
    <location>
        <begin position="29"/>
        <end position="146"/>
    </location>
</feature>
<dbReference type="Proteomes" id="UP000824681">
    <property type="component" value="Chromosome"/>
</dbReference>
<proteinExistence type="predicted"/>
<dbReference type="InterPro" id="IPR025420">
    <property type="entry name" value="DUF4143"/>
</dbReference>
<evidence type="ECO:0000313" key="3">
    <source>
        <dbReference type="EMBL" id="QYC43759.1"/>
    </source>
</evidence>
<evidence type="ECO:0008006" key="5">
    <source>
        <dbReference type="Google" id="ProtNLM"/>
    </source>
</evidence>